<feature type="non-terminal residue" evidence="1">
    <location>
        <position position="1"/>
    </location>
</feature>
<organism evidence="1">
    <name type="scientific">Clastoptera arizonana</name>
    <name type="common">Arizona spittle bug</name>
    <dbReference type="NCBI Taxonomy" id="38151"/>
    <lineage>
        <taxon>Eukaryota</taxon>
        <taxon>Metazoa</taxon>
        <taxon>Ecdysozoa</taxon>
        <taxon>Arthropoda</taxon>
        <taxon>Hexapoda</taxon>
        <taxon>Insecta</taxon>
        <taxon>Pterygota</taxon>
        <taxon>Neoptera</taxon>
        <taxon>Paraneoptera</taxon>
        <taxon>Hemiptera</taxon>
        <taxon>Auchenorrhyncha</taxon>
        <taxon>Cercopoidea</taxon>
        <taxon>Clastopteridae</taxon>
        <taxon>Clastoptera</taxon>
    </lineage>
</organism>
<name>A0A1B6EAA5_9HEMI</name>
<dbReference type="PANTHER" id="PTHR34825">
    <property type="entry name" value="CONSERVED PROTEIN, WITH A WEAK D-GALACTARATE DEHYDRATASE/ALTRONATE HYDROLASE DOMAIN"/>
    <property type="match status" value="1"/>
</dbReference>
<accession>A0A1B6EAA5</accession>
<evidence type="ECO:0008006" key="2">
    <source>
        <dbReference type="Google" id="ProtNLM"/>
    </source>
</evidence>
<proteinExistence type="predicted"/>
<evidence type="ECO:0000313" key="1">
    <source>
        <dbReference type="EMBL" id="JAS34847.1"/>
    </source>
</evidence>
<reference evidence="1" key="1">
    <citation type="submission" date="2015-12" db="EMBL/GenBank/DDBJ databases">
        <title>De novo transcriptome assembly of four potential Pierce s Disease insect vectors from Arizona vineyards.</title>
        <authorList>
            <person name="Tassone E.E."/>
        </authorList>
    </citation>
    <scope>NUCLEOTIDE SEQUENCE</scope>
</reference>
<sequence length="164" mass="19506">SDYLHEPVEDTPNYDFFVDNNLHVTTMNATMREHFGRHPLVYIDFFVDGDIKSYDDFLNLYKYSIHNGYKEHKYLLESDKISDEERTIVRKWCDDAEYKMLNETDVLSSLRVLTKVLYQHFNGSKVFVIIDEDDHLLRQSYESMNDGWALEEVLETMGHFMEAV</sequence>
<dbReference type="AlphaFoldDB" id="A0A1B6EAA5"/>
<protein>
    <recommendedName>
        <fullName evidence="2">AAA-ATPase-like domain-containing protein</fullName>
    </recommendedName>
</protein>
<feature type="non-terminal residue" evidence="1">
    <location>
        <position position="164"/>
    </location>
</feature>
<dbReference type="EMBL" id="GEDC01002451">
    <property type="protein sequence ID" value="JAS34847.1"/>
    <property type="molecule type" value="Transcribed_RNA"/>
</dbReference>
<dbReference type="PANTHER" id="PTHR34825:SF1">
    <property type="entry name" value="AAA-ATPASE-LIKE DOMAIN-CONTAINING PROTEIN"/>
    <property type="match status" value="1"/>
</dbReference>
<gene>
    <name evidence="1" type="ORF">g.45280</name>
</gene>